<feature type="signal peptide" evidence="3">
    <location>
        <begin position="1"/>
        <end position="21"/>
    </location>
</feature>
<feature type="chain" id="PRO_5020942845" description="Plastocyanin-like domain-containing protein" evidence="3">
    <location>
        <begin position="22"/>
        <end position="130"/>
    </location>
</feature>
<comment type="caution">
    <text evidence="5">The sequence shown here is derived from an EMBL/GenBank/DDBJ whole genome shotgun (WGS) entry which is preliminary data.</text>
</comment>
<evidence type="ECO:0000259" key="4">
    <source>
        <dbReference type="Pfam" id="PF07732"/>
    </source>
</evidence>
<dbReference type="AlphaFoldDB" id="A0A4T0AL85"/>
<keyword evidence="3" id="KW-0732">Signal</keyword>
<dbReference type="GO" id="GO:0033573">
    <property type="term" value="C:high-affinity iron permease complex"/>
    <property type="evidence" value="ECO:0007669"/>
    <property type="project" value="TreeGrafter"/>
</dbReference>
<gene>
    <name evidence="5" type="ORF">D6C83_08140</name>
</gene>
<dbReference type="Gene3D" id="2.60.40.420">
    <property type="entry name" value="Cupredoxins - blue copper proteins"/>
    <property type="match status" value="1"/>
</dbReference>
<evidence type="ECO:0000313" key="5">
    <source>
        <dbReference type="EMBL" id="TIA21093.1"/>
    </source>
</evidence>
<dbReference type="EMBL" id="QZBU01003898">
    <property type="protein sequence ID" value="TIA21093.1"/>
    <property type="molecule type" value="Genomic_DNA"/>
</dbReference>
<dbReference type="PANTHER" id="PTHR11709:SF361">
    <property type="entry name" value="IRON TRANSPORT MULTICOPPER OXIDASE FET3"/>
    <property type="match status" value="1"/>
</dbReference>
<proteinExistence type="inferred from homology"/>
<sequence>MAVRITQLTLLFALLLTICRAAVVEKYFNLTWVMANPDGLQERKVIGVNGTWPLPVLEVNKGDRVIVHVYNGLGDKDTSVHWHGIFQNGTTHMDGPSRVTQCPITPGTSFTYDFTVDQTAPLFQGYCTFP</sequence>
<organism evidence="5 6">
    <name type="scientific">Aureobasidium pullulans</name>
    <name type="common">Black yeast</name>
    <name type="synonym">Pullularia pullulans</name>
    <dbReference type="NCBI Taxonomy" id="5580"/>
    <lineage>
        <taxon>Eukaryota</taxon>
        <taxon>Fungi</taxon>
        <taxon>Dikarya</taxon>
        <taxon>Ascomycota</taxon>
        <taxon>Pezizomycotina</taxon>
        <taxon>Dothideomycetes</taxon>
        <taxon>Dothideomycetidae</taxon>
        <taxon>Dothideales</taxon>
        <taxon>Saccotheciaceae</taxon>
        <taxon>Aureobasidium</taxon>
    </lineage>
</organism>
<dbReference type="GO" id="GO:0004322">
    <property type="term" value="F:ferroxidase activity"/>
    <property type="evidence" value="ECO:0007669"/>
    <property type="project" value="TreeGrafter"/>
</dbReference>
<dbReference type="GO" id="GO:0010106">
    <property type="term" value="P:cellular response to iron ion starvation"/>
    <property type="evidence" value="ECO:0007669"/>
    <property type="project" value="TreeGrafter"/>
</dbReference>
<dbReference type="Proteomes" id="UP000304947">
    <property type="component" value="Unassembled WGS sequence"/>
</dbReference>
<reference evidence="5 6" key="1">
    <citation type="submission" date="2018-10" db="EMBL/GenBank/DDBJ databases">
        <title>Fifty Aureobasidium pullulans genomes reveal a recombining polyextremotolerant generalist.</title>
        <authorList>
            <person name="Gostincar C."/>
            <person name="Turk M."/>
            <person name="Zajc J."/>
            <person name="Gunde-Cimerman N."/>
        </authorList>
    </citation>
    <scope>NUCLEOTIDE SEQUENCE [LARGE SCALE GENOMIC DNA]</scope>
    <source>
        <strain evidence="5 6">EXF-3380</strain>
    </source>
</reference>
<accession>A0A4T0AL85</accession>
<dbReference type="SUPFAM" id="SSF49503">
    <property type="entry name" value="Cupredoxins"/>
    <property type="match status" value="1"/>
</dbReference>
<comment type="similarity">
    <text evidence="1">Belongs to the multicopper oxidase family.</text>
</comment>
<dbReference type="InterPro" id="IPR045087">
    <property type="entry name" value="Cu-oxidase_fam"/>
</dbReference>
<protein>
    <recommendedName>
        <fullName evidence="4">Plastocyanin-like domain-containing protein</fullName>
    </recommendedName>
</protein>
<evidence type="ECO:0000313" key="6">
    <source>
        <dbReference type="Proteomes" id="UP000304947"/>
    </source>
</evidence>
<dbReference type="InterPro" id="IPR011707">
    <property type="entry name" value="Cu-oxidase-like_N"/>
</dbReference>
<name>A0A4T0AL85_AURPU</name>
<dbReference type="GO" id="GO:0033215">
    <property type="term" value="P:reductive iron assimilation"/>
    <property type="evidence" value="ECO:0007669"/>
    <property type="project" value="TreeGrafter"/>
</dbReference>
<dbReference type="GO" id="GO:0005507">
    <property type="term" value="F:copper ion binding"/>
    <property type="evidence" value="ECO:0007669"/>
    <property type="project" value="InterPro"/>
</dbReference>
<dbReference type="PANTHER" id="PTHR11709">
    <property type="entry name" value="MULTI-COPPER OXIDASE"/>
    <property type="match status" value="1"/>
</dbReference>
<keyword evidence="2" id="KW-0186">Copper</keyword>
<evidence type="ECO:0000256" key="2">
    <source>
        <dbReference type="ARBA" id="ARBA00023008"/>
    </source>
</evidence>
<dbReference type="Pfam" id="PF07732">
    <property type="entry name" value="Cu-oxidase_3"/>
    <property type="match status" value="1"/>
</dbReference>
<feature type="domain" description="Plastocyanin-like" evidence="4">
    <location>
        <begin position="30"/>
        <end position="119"/>
    </location>
</feature>
<evidence type="ECO:0000256" key="1">
    <source>
        <dbReference type="ARBA" id="ARBA00010609"/>
    </source>
</evidence>
<evidence type="ECO:0000256" key="3">
    <source>
        <dbReference type="SAM" id="SignalP"/>
    </source>
</evidence>
<dbReference type="InterPro" id="IPR008972">
    <property type="entry name" value="Cupredoxin"/>
</dbReference>